<dbReference type="EMBL" id="CAXLJM020000057">
    <property type="protein sequence ID" value="CAL8118092.1"/>
    <property type="molecule type" value="Genomic_DNA"/>
</dbReference>
<evidence type="ECO:0000313" key="9">
    <source>
        <dbReference type="EMBL" id="CAL8118092.1"/>
    </source>
</evidence>
<evidence type="ECO:0000313" key="10">
    <source>
        <dbReference type="Proteomes" id="UP001642540"/>
    </source>
</evidence>
<organism evidence="9 10">
    <name type="scientific">Orchesella dallaii</name>
    <dbReference type="NCBI Taxonomy" id="48710"/>
    <lineage>
        <taxon>Eukaryota</taxon>
        <taxon>Metazoa</taxon>
        <taxon>Ecdysozoa</taxon>
        <taxon>Arthropoda</taxon>
        <taxon>Hexapoda</taxon>
        <taxon>Collembola</taxon>
        <taxon>Entomobryomorpha</taxon>
        <taxon>Entomobryoidea</taxon>
        <taxon>Orchesellidae</taxon>
        <taxon>Orchesellinae</taxon>
        <taxon>Orchesella</taxon>
    </lineage>
</organism>
<feature type="transmembrane region" description="Helical" evidence="8">
    <location>
        <begin position="74"/>
        <end position="95"/>
    </location>
</feature>
<evidence type="ECO:0000256" key="2">
    <source>
        <dbReference type="ARBA" id="ARBA00022475"/>
    </source>
</evidence>
<evidence type="ECO:0000256" key="8">
    <source>
        <dbReference type="SAM" id="Phobius"/>
    </source>
</evidence>
<dbReference type="Pfam" id="PF08395">
    <property type="entry name" value="7tm_7"/>
    <property type="match status" value="1"/>
</dbReference>
<dbReference type="Proteomes" id="UP001642540">
    <property type="component" value="Unassembled WGS sequence"/>
</dbReference>
<evidence type="ECO:0000256" key="5">
    <source>
        <dbReference type="ARBA" id="ARBA00023136"/>
    </source>
</evidence>
<feature type="transmembrane region" description="Helical" evidence="8">
    <location>
        <begin position="178"/>
        <end position="198"/>
    </location>
</feature>
<feature type="transmembrane region" description="Helical" evidence="8">
    <location>
        <begin position="107"/>
        <end position="123"/>
    </location>
</feature>
<keyword evidence="7" id="KW-0807">Transducer</keyword>
<comment type="caution">
    <text evidence="9">The sequence shown here is derived from an EMBL/GenBank/DDBJ whole genome shotgun (WGS) entry which is preliminary data.</text>
</comment>
<evidence type="ECO:0000256" key="3">
    <source>
        <dbReference type="ARBA" id="ARBA00022692"/>
    </source>
</evidence>
<sequence length="332" mass="38289">MTSYTEQLTYIAVNRASTFIETVCLVKFIMNRSKIQEFYSTLLKIQSDLLEACYENSKEKDIDMKGRVSKLKKTMGFILIISFFGLVCTVSLHCGRALEANFESKKVAIFFVLSVYWSIMYHFRLLTFYLWICTIMCFEISFKALETLVRPRDVKKISARSTWIMKNYKRLEESLKEFHHLFGSQLLSICSLFGLAVLNTSYELLKVLRTEELGCYDFLSAILAVFQLTLLSIAFFSLCNASSEMTNQATNCALDFRNISVFSELRNDTYNEILLFYISAISKPPRISPGNFFSLGRHILPPVLGLMTTYLIVLQQFTLQEESDRLRGEPSF</sequence>
<evidence type="ECO:0000256" key="6">
    <source>
        <dbReference type="ARBA" id="ARBA00023170"/>
    </source>
</evidence>
<name>A0ABP1R2Z6_9HEXA</name>
<accession>A0ABP1R2Z6</accession>
<keyword evidence="3 8" id="KW-0812">Transmembrane</keyword>
<keyword evidence="5 8" id="KW-0472">Membrane</keyword>
<gene>
    <name evidence="9" type="ORF">ODALV1_LOCUS17980</name>
</gene>
<evidence type="ECO:0000256" key="7">
    <source>
        <dbReference type="ARBA" id="ARBA00023224"/>
    </source>
</evidence>
<evidence type="ECO:0000256" key="1">
    <source>
        <dbReference type="ARBA" id="ARBA00004651"/>
    </source>
</evidence>
<dbReference type="PANTHER" id="PTHR21143">
    <property type="entry name" value="INVERTEBRATE GUSTATORY RECEPTOR"/>
    <property type="match status" value="1"/>
</dbReference>
<protein>
    <recommendedName>
        <fullName evidence="11">Gustatory receptor</fullName>
    </recommendedName>
</protein>
<dbReference type="InterPro" id="IPR013604">
    <property type="entry name" value="7TM_chemorcpt"/>
</dbReference>
<keyword evidence="4 8" id="KW-1133">Transmembrane helix</keyword>
<keyword evidence="2" id="KW-1003">Cell membrane</keyword>
<proteinExistence type="predicted"/>
<keyword evidence="6" id="KW-0675">Receptor</keyword>
<comment type="subcellular location">
    <subcellularLocation>
        <location evidence="1">Cell membrane</location>
        <topology evidence="1">Multi-pass membrane protein</topology>
    </subcellularLocation>
</comment>
<reference evidence="9 10" key="1">
    <citation type="submission" date="2024-08" db="EMBL/GenBank/DDBJ databases">
        <authorList>
            <person name="Cucini C."/>
            <person name="Frati F."/>
        </authorList>
    </citation>
    <scope>NUCLEOTIDE SEQUENCE [LARGE SCALE GENOMIC DNA]</scope>
</reference>
<evidence type="ECO:0008006" key="11">
    <source>
        <dbReference type="Google" id="ProtNLM"/>
    </source>
</evidence>
<evidence type="ECO:0000256" key="4">
    <source>
        <dbReference type="ARBA" id="ARBA00022989"/>
    </source>
</evidence>
<keyword evidence="10" id="KW-1185">Reference proteome</keyword>
<feature type="transmembrane region" description="Helical" evidence="8">
    <location>
        <begin position="218"/>
        <end position="238"/>
    </location>
</feature>
<dbReference type="PANTHER" id="PTHR21143:SF121">
    <property type="entry name" value="GUSTATORY AND ODORANT RECEPTOR 21A"/>
    <property type="match status" value="1"/>
</dbReference>